<keyword evidence="1" id="KW-0736">Signalosome</keyword>
<dbReference type="AlphaFoldDB" id="H0EH32"/>
<evidence type="ECO:0000313" key="3">
    <source>
        <dbReference type="EMBL" id="EHL02173.1"/>
    </source>
</evidence>
<feature type="region of interest" description="Disordered" evidence="2">
    <location>
        <begin position="146"/>
        <end position="197"/>
    </location>
</feature>
<dbReference type="HOGENOM" id="CLU_054426_0_1_1"/>
<name>H0EH32_GLAL7</name>
<dbReference type="EMBL" id="AGUE01000032">
    <property type="protein sequence ID" value="EHL02173.1"/>
    <property type="molecule type" value="Genomic_DNA"/>
</dbReference>
<feature type="compositionally biased region" description="Acidic residues" evidence="2">
    <location>
        <begin position="162"/>
        <end position="176"/>
    </location>
</feature>
<evidence type="ECO:0000256" key="1">
    <source>
        <dbReference type="ARBA" id="ARBA00022790"/>
    </source>
</evidence>
<dbReference type="InParanoid" id="H0EH32"/>
<keyword evidence="4" id="KW-1185">Reference proteome</keyword>
<proteinExistence type="predicted"/>
<dbReference type="InterPro" id="IPR045237">
    <property type="entry name" value="COPS7/eIF3m"/>
</dbReference>
<evidence type="ECO:0000313" key="4">
    <source>
        <dbReference type="Proteomes" id="UP000005446"/>
    </source>
</evidence>
<dbReference type="OrthoDB" id="10265275at2759"/>
<comment type="caution">
    <text evidence="3">The sequence shown here is derived from an EMBL/GenBank/DDBJ whole genome shotgun (WGS) entry which is preliminary data.</text>
</comment>
<sequence>MEQTKALNALEPFLALSKSATSPRAAADLVIRATSSPNTFIFSELLNPYHQNVLVSSVSPLRDLEPNSIPSMLDTLSEWSSRCTSTLADLERQIAGIKAEAARRHKEEAEWSAEVEKITDDKIKGDAAKGPLNNFMSSITGGLGMGRKLGGGQGKRGMADGDAWEDDMDLDEEDDDIPHRNTRAAKKRGFGGLGGGK</sequence>
<accession>H0EH32</accession>
<reference evidence="3 4" key="1">
    <citation type="journal article" date="2012" name="Eukaryot. Cell">
        <title>Genome sequence of the fungus Glarea lozoyensis: the first genome sequence of a species from the Helotiaceae family.</title>
        <authorList>
            <person name="Youssar L."/>
            <person name="Gruening B.A."/>
            <person name="Erxleben A."/>
            <person name="Guenther S."/>
            <person name="Huettel W."/>
        </authorList>
    </citation>
    <scope>NUCLEOTIDE SEQUENCE [LARGE SCALE GENOMIC DNA]</scope>
    <source>
        <strain evidence="4">ATCC 74030 / MF5533</strain>
    </source>
</reference>
<evidence type="ECO:0000256" key="2">
    <source>
        <dbReference type="SAM" id="MobiDB-lite"/>
    </source>
</evidence>
<organism evidence="3 4">
    <name type="scientific">Glarea lozoyensis (strain ATCC 74030 / MF5533)</name>
    <dbReference type="NCBI Taxonomy" id="1104152"/>
    <lineage>
        <taxon>Eukaryota</taxon>
        <taxon>Fungi</taxon>
        <taxon>Dikarya</taxon>
        <taxon>Ascomycota</taxon>
        <taxon>Pezizomycotina</taxon>
        <taxon>Leotiomycetes</taxon>
        <taxon>Helotiales</taxon>
        <taxon>Helotiaceae</taxon>
        <taxon>Glarea</taxon>
    </lineage>
</organism>
<dbReference type="PANTHER" id="PTHR15350:SF5">
    <property type="entry name" value="COP9 SIGNALOSOME COMPLEX SUBUNIT 7"/>
    <property type="match status" value="1"/>
</dbReference>
<dbReference type="Proteomes" id="UP000005446">
    <property type="component" value="Unassembled WGS sequence"/>
</dbReference>
<feature type="compositionally biased region" description="Basic residues" evidence="2">
    <location>
        <begin position="180"/>
        <end position="189"/>
    </location>
</feature>
<gene>
    <name evidence="3" type="ORF">M7I_1767</name>
</gene>
<dbReference type="GO" id="GO:0008180">
    <property type="term" value="C:COP9 signalosome"/>
    <property type="evidence" value="ECO:0007669"/>
    <property type="project" value="UniProtKB-KW"/>
</dbReference>
<dbReference type="Pfam" id="PF22061">
    <property type="entry name" value="CSN7_HB_subdom"/>
    <property type="match status" value="1"/>
</dbReference>
<feature type="compositionally biased region" description="Gly residues" evidence="2">
    <location>
        <begin position="146"/>
        <end position="155"/>
    </location>
</feature>
<dbReference type="PANTHER" id="PTHR15350">
    <property type="entry name" value="COP9 SIGNALOSOME COMPLEX SUBUNIT 7/DENDRITIC CELL PROTEIN GA17"/>
    <property type="match status" value="1"/>
</dbReference>
<protein>
    <submittedName>
        <fullName evidence="3">Putative COP9 signalosome complex subunit 7a</fullName>
    </submittedName>
</protein>